<reference evidence="4 5" key="1">
    <citation type="submission" date="2018-10" db="EMBL/GenBank/DDBJ databases">
        <title>Lactobacillus sp. R7 and Lactobacillus sp. R19 isolated from fermented mustard green product of Taiwan.</title>
        <authorList>
            <person name="Lin S.-T."/>
        </authorList>
    </citation>
    <scope>NUCLEOTIDE SEQUENCE [LARGE SCALE GENOMIC DNA]</scope>
    <source>
        <strain evidence="4 5">BCRC 81129</strain>
    </source>
</reference>
<dbReference type="PROSITE" id="PS51186">
    <property type="entry name" value="GNAT"/>
    <property type="match status" value="1"/>
</dbReference>
<proteinExistence type="predicted"/>
<evidence type="ECO:0000256" key="2">
    <source>
        <dbReference type="ARBA" id="ARBA00023315"/>
    </source>
</evidence>
<gene>
    <name evidence="4" type="ORF">EGT51_09985</name>
</gene>
<dbReference type="CDD" id="cd04301">
    <property type="entry name" value="NAT_SF"/>
    <property type="match status" value="1"/>
</dbReference>
<evidence type="ECO:0000313" key="4">
    <source>
        <dbReference type="EMBL" id="TGD18002.1"/>
    </source>
</evidence>
<keyword evidence="2" id="KW-0012">Acyltransferase</keyword>
<dbReference type="GO" id="GO:0016747">
    <property type="term" value="F:acyltransferase activity, transferring groups other than amino-acyl groups"/>
    <property type="evidence" value="ECO:0007669"/>
    <property type="project" value="InterPro"/>
</dbReference>
<name>A0A4Z0J666_9LACO</name>
<protein>
    <submittedName>
        <fullName evidence="4">N-acetyltransferase</fullName>
    </submittedName>
</protein>
<evidence type="ECO:0000313" key="5">
    <source>
        <dbReference type="Proteomes" id="UP000297348"/>
    </source>
</evidence>
<dbReference type="Pfam" id="PF13302">
    <property type="entry name" value="Acetyltransf_3"/>
    <property type="match status" value="1"/>
</dbReference>
<accession>A0A4Z0J666</accession>
<dbReference type="EMBL" id="RKLX01000018">
    <property type="protein sequence ID" value="TGD18002.1"/>
    <property type="molecule type" value="Genomic_DNA"/>
</dbReference>
<comment type="caution">
    <text evidence="4">The sequence shown here is derived from an EMBL/GenBank/DDBJ whole genome shotgun (WGS) entry which is preliminary data.</text>
</comment>
<dbReference type="AlphaFoldDB" id="A0A4Z0J666"/>
<organism evidence="4 5">
    <name type="scientific">Levilactobacillus suantsaiihabitans</name>
    <dbReference type="NCBI Taxonomy" id="2487722"/>
    <lineage>
        <taxon>Bacteria</taxon>
        <taxon>Bacillati</taxon>
        <taxon>Bacillota</taxon>
        <taxon>Bacilli</taxon>
        <taxon>Lactobacillales</taxon>
        <taxon>Lactobacillaceae</taxon>
        <taxon>Levilactobacillus</taxon>
    </lineage>
</organism>
<dbReference type="Proteomes" id="UP000297348">
    <property type="component" value="Unassembled WGS sequence"/>
</dbReference>
<evidence type="ECO:0000256" key="1">
    <source>
        <dbReference type="ARBA" id="ARBA00022679"/>
    </source>
</evidence>
<evidence type="ECO:0000259" key="3">
    <source>
        <dbReference type="PROSITE" id="PS51186"/>
    </source>
</evidence>
<dbReference type="Gene3D" id="3.40.630.30">
    <property type="match status" value="1"/>
</dbReference>
<dbReference type="OrthoDB" id="9798006at2"/>
<keyword evidence="5" id="KW-1185">Reference proteome</keyword>
<dbReference type="PANTHER" id="PTHR43072:SF23">
    <property type="entry name" value="UPF0039 PROTEIN C11D3.02C"/>
    <property type="match status" value="1"/>
</dbReference>
<feature type="domain" description="N-acetyltransferase" evidence="3">
    <location>
        <begin position="3"/>
        <end position="160"/>
    </location>
</feature>
<dbReference type="InterPro" id="IPR000182">
    <property type="entry name" value="GNAT_dom"/>
</dbReference>
<dbReference type="RefSeq" id="WP_135368541.1">
    <property type="nucleotide sequence ID" value="NZ_RKLX01000018.1"/>
</dbReference>
<dbReference type="PANTHER" id="PTHR43072">
    <property type="entry name" value="N-ACETYLTRANSFERASE"/>
    <property type="match status" value="1"/>
</dbReference>
<dbReference type="InterPro" id="IPR016181">
    <property type="entry name" value="Acyl_CoA_acyltransferase"/>
</dbReference>
<sequence>MSVTFRLATVADQPRIVEIYNQAIATKGSTADLDLTTVAQRQGWFAEFSADHFPLWVMELNDQVVGYVGLEPYSDRVAYAQTAEIALYLATEAQGHHLGGQAIQWAESAGKRLGLHTIISRIFGHNQASRHLFEKNGFEHWGHLPAIADMRGFSADLEVYGKHF</sequence>
<keyword evidence="1 4" id="KW-0808">Transferase</keyword>
<dbReference type="SUPFAM" id="SSF55729">
    <property type="entry name" value="Acyl-CoA N-acyltransferases (Nat)"/>
    <property type="match status" value="1"/>
</dbReference>